<dbReference type="SMART" id="SM00034">
    <property type="entry name" value="CLECT"/>
    <property type="match status" value="2"/>
</dbReference>
<dbReference type="STRING" id="69004.A0A182QVR0"/>
<dbReference type="EMBL" id="AXCN02000385">
    <property type="status" value="NOT_ANNOTATED_CDS"/>
    <property type="molecule type" value="Genomic_DNA"/>
</dbReference>
<dbReference type="InterPro" id="IPR016186">
    <property type="entry name" value="C-type_lectin-like/link_sf"/>
</dbReference>
<protein>
    <recommendedName>
        <fullName evidence="2">C-type lectin domain-containing protein</fullName>
    </recommendedName>
</protein>
<evidence type="ECO:0000256" key="1">
    <source>
        <dbReference type="SAM" id="Phobius"/>
    </source>
</evidence>
<evidence type="ECO:0000259" key="2">
    <source>
        <dbReference type="PROSITE" id="PS50041"/>
    </source>
</evidence>
<dbReference type="EnsemblMetazoa" id="AFAF017843-RA">
    <property type="protein sequence ID" value="AFAF017843-PA"/>
    <property type="gene ID" value="AFAF017843"/>
</dbReference>
<dbReference type="Pfam" id="PF00059">
    <property type="entry name" value="Lectin_C"/>
    <property type="match status" value="2"/>
</dbReference>
<dbReference type="Proteomes" id="UP000075886">
    <property type="component" value="Unassembled WGS sequence"/>
</dbReference>
<dbReference type="Gene3D" id="3.10.100.10">
    <property type="entry name" value="Mannose-Binding Protein A, subunit A"/>
    <property type="match status" value="2"/>
</dbReference>
<evidence type="ECO:0000313" key="3">
    <source>
        <dbReference type="EnsemblMetazoa" id="AFAF017843-PA"/>
    </source>
</evidence>
<keyword evidence="1" id="KW-1133">Transmembrane helix</keyword>
<dbReference type="InterPro" id="IPR016187">
    <property type="entry name" value="CTDL_fold"/>
</dbReference>
<proteinExistence type="predicted"/>
<dbReference type="PANTHER" id="PTHR22803">
    <property type="entry name" value="MANNOSE, PHOSPHOLIPASE, LECTIN RECEPTOR RELATED"/>
    <property type="match status" value="1"/>
</dbReference>
<reference evidence="3" key="2">
    <citation type="submission" date="2020-05" db="UniProtKB">
        <authorList>
            <consortium name="EnsemblMetazoa"/>
        </authorList>
    </citation>
    <scope>IDENTIFICATION</scope>
    <source>
        <strain evidence="3">FAR1</strain>
    </source>
</reference>
<evidence type="ECO:0000313" key="4">
    <source>
        <dbReference type="Proteomes" id="UP000075886"/>
    </source>
</evidence>
<dbReference type="VEuPathDB" id="VectorBase:AFAF017843"/>
<dbReference type="CDD" id="cd00037">
    <property type="entry name" value="CLECT"/>
    <property type="match status" value="2"/>
</dbReference>
<reference evidence="4" key="1">
    <citation type="submission" date="2014-01" db="EMBL/GenBank/DDBJ databases">
        <title>The Genome Sequence of Anopheles farauti FAR1 (V2).</title>
        <authorList>
            <consortium name="The Broad Institute Genomics Platform"/>
            <person name="Neafsey D.E."/>
            <person name="Besansky N."/>
            <person name="Howell P."/>
            <person name="Walton C."/>
            <person name="Young S.K."/>
            <person name="Zeng Q."/>
            <person name="Gargeya S."/>
            <person name="Fitzgerald M."/>
            <person name="Haas B."/>
            <person name="Abouelleil A."/>
            <person name="Allen A.W."/>
            <person name="Alvarado L."/>
            <person name="Arachchi H.M."/>
            <person name="Berlin A.M."/>
            <person name="Chapman S.B."/>
            <person name="Gainer-Dewar J."/>
            <person name="Goldberg J."/>
            <person name="Griggs A."/>
            <person name="Gujja S."/>
            <person name="Hansen M."/>
            <person name="Howarth C."/>
            <person name="Imamovic A."/>
            <person name="Ireland A."/>
            <person name="Larimer J."/>
            <person name="McCowan C."/>
            <person name="Murphy C."/>
            <person name="Pearson M."/>
            <person name="Poon T.W."/>
            <person name="Priest M."/>
            <person name="Roberts A."/>
            <person name="Saif S."/>
            <person name="Shea T."/>
            <person name="Sisk P."/>
            <person name="Sykes S."/>
            <person name="Wortman J."/>
            <person name="Nusbaum C."/>
            <person name="Birren B."/>
        </authorList>
    </citation>
    <scope>NUCLEOTIDE SEQUENCE [LARGE SCALE GENOMIC DNA]</scope>
    <source>
        <strain evidence="4">FAR1</strain>
    </source>
</reference>
<accession>A0A182QVR0</accession>
<dbReference type="InterPro" id="IPR050111">
    <property type="entry name" value="C-type_lectin/snaclec_domain"/>
</dbReference>
<feature type="transmembrane region" description="Helical" evidence="1">
    <location>
        <begin position="40"/>
        <end position="61"/>
    </location>
</feature>
<dbReference type="AlphaFoldDB" id="A0A182QVR0"/>
<keyword evidence="1" id="KW-0812">Transmembrane</keyword>
<dbReference type="PROSITE" id="PS50041">
    <property type="entry name" value="C_TYPE_LECTIN_2"/>
    <property type="match status" value="2"/>
</dbReference>
<sequence>MFLVTFIQNRTELDAIIEHIAESEDWNAEQMADSISRKTFVIFTAMLLKVAMLGTFFVFTVKAIAEEEVKFGIARGKTYHFVSSFQLSWQKAIEYCRDQDMFLVSIRNQEQLDAIGNEIEKSGFWKTHDYINMWTSLNDIGEEGQFYWASTGERLTFNLWKAGEPNNAKLNECTDEDCVVLVHHKDGGIVYKYDDRVCLKLFASTVCARCNPKRIFLQLSWHKAFEYCRSIGMFLVSIDSREQLEEIVSVLTKSGYWQTRRTLAMWTSLNDIGEEGQYYWASTGERLTYDRWRTDEPNNVQHNDCTDEDCVMLLHCTKGSVNFSFDDRPCQYEAMFMCETLSA</sequence>
<dbReference type="SUPFAM" id="SSF56436">
    <property type="entry name" value="C-type lectin-like"/>
    <property type="match status" value="2"/>
</dbReference>
<keyword evidence="1" id="KW-0472">Membrane</keyword>
<keyword evidence="4" id="KW-1185">Reference proteome</keyword>
<dbReference type="InterPro" id="IPR001304">
    <property type="entry name" value="C-type_lectin-like"/>
</dbReference>
<name>A0A182QVR0_9DIPT</name>
<dbReference type="EMBL" id="AXCN02000384">
    <property type="status" value="NOT_ANNOTATED_CDS"/>
    <property type="molecule type" value="Genomic_DNA"/>
</dbReference>
<feature type="domain" description="C-type lectin" evidence="2">
    <location>
        <begin position="74"/>
        <end position="198"/>
    </location>
</feature>
<feature type="domain" description="C-type lectin" evidence="2">
    <location>
        <begin position="220"/>
        <end position="339"/>
    </location>
</feature>
<organism evidence="3 4">
    <name type="scientific">Anopheles farauti</name>
    <dbReference type="NCBI Taxonomy" id="69004"/>
    <lineage>
        <taxon>Eukaryota</taxon>
        <taxon>Metazoa</taxon>
        <taxon>Ecdysozoa</taxon>
        <taxon>Arthropoda</taxon>
        <taxon>Hexapoda</taxon>
        <taxon>Insecta</taxon>
        <taxon>Pterygota</taxon>
        <taxon>Neoptera</taxon>
        <taxon>Endopterygota</taxon>
        <taxon>Diptera</taxon>
        <taxon>Nematocera</taxon>
        <taxon>Culicoidea</taxon>
        <taxon>Culicidae</taxon>
        <taxon>Anophelinae</taxon>
        <taxon>Anopheles</taxon>
    </lineage>
</organism>